<evidence type="ECO:0000256" key="1">
    <source>
        <dbReference type="ARBA" id="ARBA00004323"/>
    </source>
</evidence>
<dbReference type="GO" id="GO:0007298">
    <property type="term" value="P:border follicle cell migration"/>
    <property type="evidence" value="ECO:0007669"/>
    <property type="project" value="EnsemblMetazoa"/>
</dbReference>
<dbReference type="AlphaFoldDB" id="A0A0Q5T5K2"/>
<dbReference type="FunFam" id="3.90.550.50:FF:000042">
    <property type="entry name" value="Hexosyltransferase"/>
    <property type="match status" value="1"/>
</dbReference>
<dbReference type="GO" id="GO:0140269">
    <property type="term" value="P:arthro-series glucosylceramide biosynthetic process"/>
    <property type="evidence" value="ECO:0007669"/>
    <property type="project" value="EnsemblMetazoa"/>
</dbReference>
<reference evidence="11 12" key="1">
    <citation type="journal article" date="2007" name="Nature">
        <title>Evolution of genes and genomes on the Drosophila phylogeny.</title>
        <authorList>
            <consortium name="Drosophila 12 Genomes Consortium"/>
            <person name="Clark A.G."/>
            <person name="Eisen M.B."/>
            <person name="Smith D.R."/>
            <person name="Bergman C.M."/>
            <person name="Oliver B."/>
            <person name="Markow T.A."/>
            <person name="Kaufman T.C."/>
            <person name="Kellis M."/>
            <person name="Gelbart W."/>
            <person name="Iyer V.N."/>
            <person name="Pollard D.A."/>
            <person name="Sackton T.B."/>
            <person name="Larracuente A.M."/>
            <person name="Singh N.D."/>
            <person name="Abad J.P."/>
            <person name="Abt D.N."/>
            <person name="Adryan B."/>
            <person name="Aguade M."/>
            <person name="Akashi H."/>
            <person name="Anderson W.W."/>
            <person name="Aquadro C.F."/>
            <person name="Ardell D.H."/>
            <person name="Arguello R."/>
            <person name="Artieri C.G."/>
            <person name="Barbash D.A."/>
            <person name="Barker D."/>
            <person name="Barsanti P."/>
            <person name="Batterham P."/>
            <person name="Batzoglou S."/>
            <person name="Begun D."/>
            <person name="Bhutkar A."/>
            <person name="Blanco E."/>
            <person name="Bosak S.A."/>
            <person name="Bradley R.K."/>
            <person name="Brand A.D."/>
            <person name="Brent M.R."/>
            <person name="Brooks A.N."/>
            <person name="Brown R.H."/>
            <person name="Butlin R.K."/>
            <person name="Caggese C."/>
            <person name="Calvi B.R."/>
            <person name="Bernardo de Carvalho A."/>
            <person name="Caspi A."/>
            <person name="Castrezana S."/>
            <person name="Celniker S.E."/>
            <person name="Chang J.L."/>
            <person name="Chapple C."/>
            <person name="Chatterji S."/>
            <person name="Chinwalla A."/>
            <person name="Civetta A."/>
            <person name="Clifton S.W."/>
            <person name="Comeron J.M."/>
            <person name="Costello J.C."/>
            <person name="Coyne J.A."/>
            <person name="Daub J."/>
            <person name="David R.G."/>
            <person name="Delcher A.L."/>
            <person name="Delehaunty K."/>
            <person name="Do C.B."/>
            <person name="Ebling H."/>
            <person name="Edwards K."/>
            <person name="Eickbush T."/>
            <person name="Evans J.D."/>
            <person name="Filipski A."/>
            <person name="Findeiss S."/>
            <person name="Freyhult E."/>
            <person name="Fulton L."/>
            <person name="Fulton R."/>
            <person name="Garcia A.C."/>
            <person name="Gardiner A."/>
            <person name="Garfield D.A."/>
            <person name="Garvin B.E."/>
            <person name="Gibson G."/>
            <person name="Gilbert D."/>
            <person name="Gnerre S."/>
            <person name="Godfrey J."/>
            <person name="Good R."/>
            <person name="Gotea V."/>
            <person name="Gravely B."/>
            <person name="Greenberg A.J."/>
            <person name="Griffiths-Jones S."/>
            <person name="Gross S."/>
            <person name="Guigo R."/>
            <person name="Gustafson E.A."/>
            <person name="Haerty W."/>
            <person name="Hahn M.W."/>
            <person name="Halligan D.L."/>
            <person name="Halpern A.L."/>
            <person name="Halter G.M."/>
            <person name="Han M.V."/>
            <person name="Heger A."/>
            <person name="Hillier L."/>
            <person name="Hinrichs A.S."/>
            <person name="Holmes I."/>
            <person name="Hoskins R.A."/>
            <person name="Hubisz M.J."/>
            <person name="Hultmark D."/>
            <person name="Huntley M.A."/>
            <person name="Jaffe D.B."/>
            <person name="Jagadeeshan S."/>
            <person name="Jeck W.R."/>
            <person name="Johnson J."/>
            <person name="Jones C.D."/>
            <person name="Jordan W.C."/>
            <person name="Karpen G.H."/>
            <person name="Kataoka E."/>
            <person name="Keightley P.D."/>
            <person name="Kheradpour P."/>
            <person name="Kirkness E.F."/>
            <person name="Koerich L.B."/>
            <person name="Kristiansen K."/>
            <person name="Kudrna D."/>
            <person name="Kulathinal R.J."/>
            <person name="Kumar S."/>
            <person name="Kwok R."/>
            <person name="Lander E."/>
            <person name="Langley C.H."/>
            <person name="Lapoint R."/>
            <person name="Lazzaro B.P."/>
            <person name="Lee S.J."/>
            <person name="Levesque L."/>
            <person name="Li R."/>
            <person name="Lin C.F."/>
            <person name="Lin M.F."/>
            <person name="Lindblad-Toh K."/>
            <person name="Llopart A."/>
            <person name="Long M."/>
            <person name="Low L."/>
            <person name="Lozovsky E."/>
            <person name="Lu J."/>
            <person name="Luo M."/>
            <person name="Machado C.A."/>
            <person name="Makalowski W."/>
            <person name="Marzo M."/>
            <person name="Matsuda M."/>
            <person name="Matzkin L."/>
            <person name="McAllister B."/>
            <person name="McBride C.S."/>
            <person name="McKernan B."/>
            <person name="McKernan K."/>
            <person name="Mendez-Lago M."/>
            <person name="Minx P."/>
            <person name="Mollenhauer M.U."/>
            <person name="Montooth K."/>
            <person name="Mount S.M."/>
            <person name="Mu X."/>
            <person name="Myers E."/>
            <person name="Negre B."/>
            <person name="Newfeld S."/>
            <person name="Nielsen R."/>
            <person name="Noor M.A."/>
            <person name="O'Grady P."/>
            <person name="Pachter L."/>
            <person name="Papaceit M."/>
            <person name="Parisi M.J."/>
            <person name="Parisi M."/>
            <person name="Parts L."/>
            <person name="Pedersen J.S."/>
            <person name="Pesole G."/>
            <person name="Phillippy A.M."/>
            <person name="Ponting C.P."/>
            <person name="Pop M."/>
            <person name="Porcelli D."/>
            <person name="Powell J.R."/>
            <person name="Prohaska S."/>
            <person name="Pruitt K."/>
            <person name="Puig M."/>
            <person name="Quesneville H."/>
            <person name="Ram K.R."/>
            <person name="Rand D."/>
            <person name="Rasmussen M.D."/>
            <person name="Reed L.K."/>
            <person name="Reenan R."/>
            <person name="Reily A."/>
            <person name="Remington K.A."/>
            <person name="Rieger T.T."/>
            <person name="Ritchie M.G."/>
            <person name="Robin C."/>
            <person name="Rogers Y.H."/>
            <person name="Rohde C."/>
            <person name="Rozas J."/>
            <person name="Rubenfield M.J."/>
            <person name="Ruiz A."/>
            <person name="Russo S."/>
            <person name="Salzberg S.L."/>
            <person name="Sanchez-Gracia A."/>
            <person name="Saranga D.J."/>
            <person name="Sato H."/>
            <person name="Schaeffer S.W."/>
            <person name="Schatz M.C."/>
            <person name="Schlenke T."/>
            <person name="Schwartz R."/>
            <person name="Segarra C."/>
            <person name="Singh R.S."/>
            <person name="Sirot L."/>
            <person name="Sirota M."/>
            <person name="Sisneros N.B."/>
            <person name="Smith C.D."/>
            <person name="Smith T.F."/>
            <person name="Spieth J."/>
            <person name="Stage D.E."/>
            <person name="Stark A."/>
            <person name="Stephan W."/>
            <person name="Strausberg R.L."/>
            <person name="Strempel S."/>
            <person name="Sturgill D."/>
            <person name="Sutton G."/>
            <person name="Sutton G.G."/>
            <person name="Tao W."/>
            <person name="Teichmann S."/>
            <person name="Tobari Y.N."/>
            <person name="Tomimura Y."/>
            <person name="Tsolas J.M."/>
            <person name="Valente V.L."/>
            <person name="Venter E."/>
            <person name="Venter J.C."/>
            <person name="Vicario S."/>
            <person name="Vieira F.G."/>
            <person name="Vilella A.J."/>
            <person name="Villasante A."/>
            <person name="Walenz B."/>
            <person name="Wang J."/>
            <person name="Wasserman M."/>
            <person name="Watts T."/>
            <person name="Wilson D."/>
            <person name="Wilson R.K."/>
            <person name="Wing R.A."/>
            <person name="Wolfner M.F."/>
            <person name="Wong A."/>
            <person name="Wong G.K."/>
            <person name="Wu C.I."/>
            <person name="Wu G."/>
            <person name="Yamamoto D."/>
            <person name="Yang H.P."/>
            <person name="Yang S.P."/>
            <person name="Yorke J.A."/>
            <person name="Yoshida K."/>
            <person name="Zdobnov E."/>
            <person name="Zhang P."/>
            <person name="Zhang Y."/>
            <person name="Zimin A.V."/>
            <person name="Baldwin J."/>
            <person name="Abdouelleil A."/>
            <person name="Abdulkadir J."/>
            <person name="Abebe A."/>
            <person name="Abera B."/>
            <person name="Abreu J."/>
            <person name="Acer S.C."/>
            <person name="Aftuck L."/>
            <person name="Alexander A."/>
            <person name="An P."/>
            <person name="Anderson E."/>
            <person name="Anderson S."/>
            <person name="Arachi H."/>
            <person name="Azer M."/>
            <person name="Bachantsang P."/>
            <person name="Barry A."/>
            <person name="Bayul T."/>
            <person name="Berlin A."/>
            <person name="Bessette D."/>
            <person name="Bloom T."/>
            <person name="Blye J."/>
            <person name="Boguslavskiy L."/>
            <person name="Bonnet C."/>
            <person name="Boukhgalter B."/>
            <person name="Bourzgui I."/>
            <person name="Brown A."/>
            <person name="Cahill P."/>
            <person name="Channer S."/>
            <person name="Cheshatsang Y."/>
            <person name="Chuda L."/>
            <person name="Citroen M."/>
            <person name="Collymore A."/>
            <person name="Cooke P."/>
            <person name="Costello M."/>
            <person name="D'Aco K."/>
            <person name="Daza R."/>
            <person name="De Haan G."/>
            <person name="DeGray S."/>
            <person name="DeMaso C."/>
            <person name="Dhargay N."/>
            <person name="Dooley K."/>
            <person name="Dooley E."/>
            <person name="Doricent M."/>
            <person name="Dorje P."/>
            <person name="Dorjee K."/>
            <person name="Dupes A."/>
            <person name="Elong R."/>
            <person name="Falk J."/>
            <person name="Farina A."/>
            <person name="Faro S."/>
            <person name="Ferguson D."/>
            <person name="Fisher S."/>
            <person name="Foley C.D."/>
            <person name="Franke A."/>
            <person name="Friedrich D."/>
            <person name="Gadbois L."/>
            <person name="Gearin G."/>
            <person name="Gearin C.R."/>
            <person name="Giannoukos G."/>
            <person name="Goode T."/>
            <person name="Graham J."/>
            <person name="Grandbois E."/>
            <person name="Grewal S."/>
            <person name="Gyaltsen K."/>
            <person name="Hafez N."/>
            <person name="Hagos B."/>
            <person name="Hall J."/>
            <person name="Henson C."/>
            <person name="Hollinger A."/>
            <person name="Honan T."/>
            <person name="Huard M.D."/>
            <person name="Hughes L."/>
            <person name="Hurhula B."/>
            <person name="Husby M.E."/>
            <person name="Kamat A."/>
            <person name="Kanga B."/>
            <person name="Kashin S."/>
            <person name="Khazanovich D."/>
            <person name="Kisner P."/>
            <person name="Lance K."/>
            <person name="Lara M."/>
            <person name="Lee W."/>
            <person name="Lennon N."/>
            <person name="Letendre F."/>
            <person name="LeVine R."/>
            <person name="Lipovsky A."/>
            <person name="Liu X."/>
            <person name="Liu J."/>
            <person name="Liu S."/>
            <person name="Lokyitsang T."/>
            <person name="Lokyitsang Y."/>
            <person name="Lubonja R."/>
            <person name="Lui A."/>
            <person name="MacDonald P."/>
            <person name="Magnisalis V."/>
            <person name="Maru K."/>
            <person name="Matthews C."/>
            <person name="McCusker W."/>
            <person name="McDonough S."/>
            <person name="Mehta T."/>
            <person name="Meldrim J."/>
            <person name="Meneus L."/>
            <person name="Mihai O."/>
            <person name="Mihalev A."/>
            <person name="Mihova T."/>
            <person name="Mittelman R."/>
            <person name="Mlenga V."/>
            <person name="Montmayeur A."/>
            <person name="Mulrain L."/>
            <person name="Navidi A."/>
            <person name="Naylor J."/>
            <person name="Negash T."/>
            <person name="Nguyen T."/>
            <person name="Nguyen N."/>
            <person name="Nicol R."/>
            <person name="Norbu C."/>
            <person name="Norbu N."/>
            <person name="Novod N."/>
            <person name="O'Neill B."/>
            <person name="Osman S."/>
            <person name="Markiewicz E."/>
            <person name="Oyono O.L."/>
            <person name="Patti C."/>
            <person name="Phunkhang P."/>
            <person name="Pierre F."/>
            <person name="Priest M."/>
            <person name="Raghuraman S."/>
            <person name="Rege F."/>
            <person name="Reyes R."/>
            <person name="Rise C."/>
            <person name="Rogov P."/>
            <person name="Ross K."/>
            <person name="Ryan E."/>
            <person name="Settipalli S."/>
            <person name="Shea T."/>
            <person name="Sherpa N."/>
            <person name="Shi L."/>
            <person name="Shih D."/>
            <person name="Sparrow T."/>
            <person name="Spaulding J."/>
            <person name="Stalker J."/>
            <person name="Stange-Thomann N."/>
            <person name="Stavropoulos S."/>
            <person name="Stone C."/>
            <person name="Strader C."/>
            <person name="Tesfaye S."/>
            <person name="Thomson T."/>
            <person name="Thoulutsang Y."/>
            <person name="Thoulutsang D."/>
            <person name="Topham K."/>
            <person name="Topping I."/>
            <person name="Tsamla T."/>
            <person name="Vassiliev H."/>
            <person name="Vo A."/>
            <person name="Wangchuk T."/>
            <person name="Wangdi T."/>
            <person name="Weiand M."/>
            <person name="Wilkinson J."/>
            <person name="Wilson A."/>
            <person name="Yadav S."/>
            <person name="Young G."/>
            <person name="Yu Q."/>
            <person name="Zembek L."/>
            <person name="Zhong D."/>
            <person name="Zimmer A."/>
            <person name="Zwirko Z."/>
            <person name="Jaffe D.B."/>
            <person name="Alvarez P."/>
            <person name="Brockman W."/>
            <person name="Butler J."/>
            <person name="Chin C."/>
            <person name="Gnerre S."/>
            <person name="Grabherr M."/>
            <person name="Kleber M."/>
            <person name="Mauceli E."/>
            <person name="MacCallum I."/>
        </authorList>
    </citation>
    <scope>NUCLEOTIDE SEQUENCE [LARGE SCALE GENOMIC DNA]</scope>
    <source>
        <strain evidence="11 12">TSC#14021-0224.01</strain>
    </source>
</reference>
<dbReference type="GO" id="GO:0042248">
    <property type="term" value="P:maintenance of polarity of follicular epithelium"/>
    <property type="evidence" value="ECO:0007669"/>
    <property type="project" value="EnsemblMetazoa"/>
</dbReference>
<evidence type="ECO:0000256" key="3">
    <source>
        <dbReference type="ARBA" id="ARBA00022676"/>
    </source>
</evidence>
<evidence type="ECO:0000256" key="6">
    <source>
        <dbReference type="ARBA" id="ARBA00022968"/>
    </source>
</evidence>
<comment type="subcellular location">
    <subcellularLocation>
        <location evidence="1 10">Golgi apparatus membrane</location>
        <topology evidence="1 10">Single-pass type II membrane protein</topology>
    </subcellularLocation>
</comment>
<evidence type="ECO:0000256" key="8">
    <source>
        <dbReference type="ARBA" id="ARBA00023034"/>
    </source>
</evidence>
<dbReference type="EC" id="2.4.1.-" evidence="10"/>
<dbReference type="GO" id="GO:0000139">
    <property type="term" value="C:Golgi membrane"/>
    <property type="evidence" value="ECO:0007669"/>
    <property type="project" value="UniProtKB-SubCell"/>
</dbReference>
<dbReference type="Pfam" id="PF01762">
    <property type="entry name" value="Galactosyl_T"/>
    <property type="match status" value="1"/>
</dbReference>
<evidence type="ECO:0000256" key="4">
    <source>
        <dbReference type="ARBA" id="ARBA00022679"/>
    </source>
</evidence>
<keyword evidence="7 10" id="KW-1133">Transmembrane helix</keyword>
<accession>A0A0Q5T5K2</accession>
<keyword evidence="5 10" id="KW-0812">Transmembrane</keyword>
<evidence type="ECO:0000256" key="10">
    <source>
        <dbReference type="RuleBase" id="RU363063"/>
    </source>
</evidence>
<dbReference type="GO" id="GO:0001744">
    <property type="term" value="P:insect visual primordium formation"/>
    <property type="evidence" value="ECO:0007669"/>
    <property type="project" value="EnsemblMetazoa"/>
</dbReference>
<keyword evidence="8 10" id="KW-0333">Golgi apparatus</keyword>
<organism evidence="11 12">
    <name type="scientific">Drosophila erecta</name>
    <name type="common">Fruit fly</name>
    <dbReference type="NCBI Taxonomy" id="7220"/>
    <lineage>
        <taxon>Eukaryota</taxon>
        <taxon>Metazoa</taxon>
        <taxon>Ecdysozoa</taxon>
        <taxon>Arthropoda</taxon>
        <taxon>Hexapoda</taxon>
        <taxon>Insecta</taxon>
        <taxon>Pterygota</taxon>
        <taxon>Neoptera</taxon>
        <taxon>Endopterygota</taxon>
        <taxon>Diptera</taxon>
        <taxon>Brachycera</taxon>
        <taxon>Muscomorpha</taxon>
        <taxon>Ephydroidea</taxon>
        <taxon>Drosophilidae</taxon>
        <taxon>Drosophila</taxon>
        <taxon>Sophophora</taxon>
    </lineage>
</organism>
<comment type="caution">
    <text evidence="10">Lacks conserved residue(s) required for the propagation of feature annotation.</text>
</comment>
<name>A0A0Q5T5K2_DROER</name>
<protein>
    <recommendedName>
        <fullName evidence="10">Hexosyltransferase</fullName>
        <ecNumber evidence="10">2.4.1.-</ecNumber>
    </recommendedName>
</protein>
<dbReference type="OrthoDB" id="5957813at2759"/>
<feature type="transmembrane region" description="Helical" evidence="10">
    <location>
        <begin position="336"/>
        <end position="357"/>
    </location>
</feature>
<dbReference type="PANTHER" id="PTHR11214">
    <property type="entry name" value="BETA-1,3-N-ACETYLGLUCOSAMINYLTRANSFERASE"/>
    <property type="match status" value="1"/>
</dbReference>
<evidence type="ECO:0000256" key="5">
    <source>
        <dbReference type="ARBA" id="ARBA00022692"/>
    </source>
</evidence>
<evidence type="ECO:0000313" key="11">
    <source>
        <dbReference type="EMBL" id="KQS29704.1"/>
    </source>
</evidence>
<comment type="similarity">
    <text evidence="2 10">Belongs to the glycosyltransferase 31 family.</text>
</comment>
<dbReference type="GO" id="GO:0007299">
    <property type="term" value="P:follicle cell of egg chamber-cell adhesion"/>
    <property type="evidence" value="ECO:0007669"/>
    <property type="project" value="EnsemblMetazoa"/>
</dbReference>
<dbReference type="GO" id="GO:0006493">
    <property type="term" value="P:protein O-linked glycosylation"/>
    <property type="evidence" value="ECO:0007669"/>
    <property type="project" value="TreeGrafter"/>
</dbReference>
<evidence type="ECO:0000256" key="2">
    <source>
        <dbReference type="ARBA" id="ARBA00008661"/>
    </source>
</evidence>
<dbReference type="InterPro" id="IPR002659">
    <property type="entry name" value="Glyco_trans_31"/>
</dbReference>
<keyword evidence="12" id="KW-1185">Reference proteome</keyword>
<dbReference type="GO" id="GO:0007293">
    <property type="term" value="P:germarium-derived egg chamber formation"/>
    <property type="evidence" value="ECO:0007669"/>
    <property type="project" value="EnsemblMetazoa"/>
</dbReference>
<dbReference type="Proteomes" id="UP000008711">
    <property type="component" value="Unassembled WGS sequence"/>
</dbReference>
<evidence type="ECO:0000256" key="9">
    <source>
        <dbReference type="ARBA" id="ARBA00023136"/>
    </source>
</evidence>
<keyword evidence="4 11" id="KW-0808">Transferase</keyword>
<keyword evidence="6" id="KW-0735">Signal-anchor</keyword>
<proteinExistence type="inferred from homology"/>
<dbReference type="Gene3D" id="3.90.550.50">
    <property type="match status" value="1"/>
</dbReference>
<dbReference type="EMBL" id="CH954180">
    <property type="protein sequence ID" value="KQS29704.1"/>
    <property type="molecule type" value="Genomic_DNA"/>
</dbReference>
<dbReference type="PANTHER" id="PTHR11214:SF349">
    <property type="entry name" value="BETA-1,3-GALACTOSYLTRANSFERASE BRN"/>
    <property type="match status" value="1"/>
</dbReference>
<dbReference type="GO" id="GO:0006679">
    <property type="term" value="P:glucosylceramide biosynthetic process"/>
    <property type="evidence" value="ECO:0007669"/>
    <property type="project" value="EnsemblMetazoa"/>
</dbReference>
<reference evidence="11 12" key="2">
    <citation type="journal article" date="2008" name="Bioinformatics">
        <title>Assembly reconciliation.</title>
        <authorList>
            <person name="Zimin A.V."/>
            <person name="Smith D.R."/>
            <person name="Sutton G."/>
            <person name="Yorke J.A."/>
        </authorList>
    </citation>
    <scope>NUCLEOTIDE SEQUENCE [LARGE SCALE GENOMIC DNA]</scope>
    <source>
        <strain evidence="11 12">TSC#14021-0224.01</strain>
    </source>
</reference>
<gene>
    <name evidence="11" type="primary">Dere\GG18691</name>
    <name evidence="11" type="synonym">dere_GLEANR_3505</name>
    <name evidence="11" type="synonym">GG18691</name>
    <name evidence="11" type="ORF">Dere_GG18691</name>
</gene>
<keyword evidence="9 10" id="KW-0472">Membrane</keyword>
<evidence type="ECO:0000256" key="7">
    <source>
        <dbReference type="ARBA" id="ARBA00022989"/>
    </source>
</evidence>
<feature type="transmembrane region" description="Helical" evidence="10">
    <location>
        <begin position="6"/>
        <end position="24"/>
    </location>
</feature>
<dbReference type="GO" id="GO:0046981">
    <property type="term" value="F:beta-1,4-mannosylglycolipid beta-1,3-N-acetylglucosaminyltransferase activity"/>
    <property type="evidence" value="ECO:0007669"/>
    <property type="project" value="EnsemblMetazoa"/>
</dbReference>
<feature type="transmembrane region" description="Helical" evidence="10">
    <location>
        <begin position="31"/>
        <end position="54"/>
    </location>
</feature>
<sequence length="358" mass="41554">MGGRLAFLPLHGHTGGFVFILVAMQSKHRKLLLRCLLVLPLILLVDYCGLLTHLHELDFERHFHYPLNDDSASGSGSKSSGLDKFSYLRVPSFTAEVPADQPVRLTLLIKSAVGNSQRREAIRRTWGYEGRFSDVHLRRVFLLGTANESEKDVAWESREHGDILQADFTDAYFNNTLKTMLGMRWASEQFNRSEFYLFVDDDYYVSAKNVLKFLGRGRQSHQPELLFAGHVFQTSPLRHKFSKWYVSLEEYPFDRWPPYVTAGAFMLSRKALLQLYAASVHLPLFRSEIRSSVTPSLFFDSPHLTLYTYKAIPSHFSTATKLFEPLRMRVIAKVFYYYRISVVLFFFAIFLYIYIFLY</sequence>
<keyword evidence="3 10" id="KW-0328">Glycosyltransferase</keyword>
<evidence type="ECO:0000313" key="12">
    <source>
        <dbReference type="Proteomes" id="UP000008711"/>
    </source>
</evidence>